<name>A0AAN6XYM1_9PEZI</name>
<proteinExistence type="predicted"/>
<dbReference type="AlphaFoldDB" id="A0AAN6XYM1"/>
<accession>A0AAN6XYM1</accession>
<sequence length="298" mass="33385">MENRFLSSDERLLESGLFSDVMVKCGDTAWNLHKNILCSRSVWFNKALTGNYEESKTGVINISDFDPAAVGWVIRYIYTGVCDITALRDPTATTNFLICIQVYTVADYFAMQPLANIALDSLSAEFESKLASMQILHEIDPVWLAELVEAIRILYSDMSLPTGDPLAPDVSPIRSAFLLFAHAVRFALLQNEEFNQFMDSSSAGQLFALNLFRTMRSTGDFFALAPDEKCTLCKNKPRQTKNGDRGYFTHLAPRKLTIRTACQSCAVKKDLPPPTSNWRQKRTVQQGVPDENSEGGRD</sequence>
<keyword evidence="4" id="KW-1185">Reference proteome</keyword>
<protein>
    <submittedName>
        <fullName evidence="3">BTB/POZ protein</fullName>
    </submittedName>
</protein>
<gene>
    <name evidence="3" type="ORF">QBC37DRAFT_486343</name>
</gene>
<dbReference type="Pfam" id="PF00651">
    <property type="entry name" value="BTB"/>
    <property type="match status" value="1"/>
</dbReference>
<dbReference type="InterPro" id="IPR000210">
    <property type="entry name" value="BTB/POZ_dom"/>
</dbReference>
<organism evidence="3 4">
    <name type="scientific">Rhypophila decipiens</name>
    <dbReference type="NCBI Taxonomy" id="261697"/>
    <lineage>
        <taxon>Eukaryota</taxon>
        <taxon>Fungi</taxon>
        <taxon>Dikarya</taxon>
        <taxon>Ascomycota</taxon>
        <taxon>Pezizomycotina</taxon>
        <taxon>Sordariomycetes</taxon>
        <taxon>Sordariomycetidae</taxon>
        <taxon>Sordariales</taxon>
        <taxon>Naviculisporaceae</taxon>
        <taxon>Rhypophila</taxon>
    </lineage>
</organism>
<reference evidence="3" key="2">
    <citation type="submission" date="2023-05" db="EMBL/GenBank/DDBJ databases">
        <authorList>
            <consortium name="Lawrence Berkeley National Laboratory"/>
            <person name="Steindorff A."/>
            <person name="Hensen N."/>
            <person name="Bonometti L."/>
            <person name="Westerberg I."/>
            <person name="Brannstrom I.O."/>
            <person name="Guillou S."/>
            <person name="Cros-Aarteil S."/>
            <person name="Calhoun S."/>
            <person name="Haridas S."/>
            <person name="Kuo A."/>
            <person name="Mondo S."/>
            <person name="Pangilinan J."/>
            <person name="Riley R."/>
            <person name="Labutti K."/>
            <person name="Andreopoulos B."/>
            <person name="Lipzen A."/>
            <person name="Chen C."/>
            <person name="Yanf M."/>
            <person name="Daum C."/>
            <person name="Ng V."/>
            <person name="Clum A."/>
            <person name="Ohm R."/>
            <person name="Martin F."/>
            <person name="Silar P."/>
            <person name="Natvig D."/>
            <person name="Lalanne C."/>
            <person name="Gautier V."/>
            <person name="Ament-Velasquez S.L."/>
            <person name="Kruys A."/>
            <person name="Hutchinson M.I."/>
            <person name="Powell A.J."/>
            <person name="Barry K."/>
            <person name="Miller A.N."/>
            <person name="Grigoriev I.V."/>
            <person name="Debuchy R."/>
            <person name="Gladieux P."/>
            <person name="Thoren M.H."/>
            <person name="Johannesson H."/>
        </authorList>
    </citation>
    <scope>NUCLEOTIDE SEQUENCE</scope>
    <source>
        <strain evidence="3">PSN293</strain>
    </source>
</reference>
<comment type="caution">
    <text evidence="3">The sequence shown here is derived from an EMBL/GenBank/DDBJ whole genome shotgun (WGS) entry which is preliminary data.</text>
</comment>
<dbReference type="PANTHER" id="PTHR24413">
    <property type="entry name" value="SPECKLE-TYPE POZ PROTEIN"/>
    <property type="match status" value="1"/>
</dbReference>
<evidence type="ECO:0000259" key="2">
    <source>
        <dbReference type="PROSITE" id="PS50097"/>
    </source>
</evidence>
<dbReference type="PROSITE" id="PS50097">
    <property type="entry name" value="BTB"/>
    <property type="match status" value="1"/>
</dbReference>
<dbReference type="InterPro" id="IPR011333">
    <property type="entry name" value="SKP1/BTB/POZ_sf"/>
</dbReference>
<evidence type="ECO:0000313" key="4">
    <source>
        <dbReference type="Proteomes" id="UP001301769"/>
    </source>
</evidence>
<evidence type="ECO:0000313" key="3">
    <source>
        <dbReference type="EMBL" id="KAK4209099.1"/>
    </source>
</evidence>
<dbReference type="CDD" id="cd18186">
    <property type="entry name" value="BTB_POZ_ZBTB_KLHL-like"/>
    <property type="match status" value="1"/>
</dbReference>
<dbReference type="Proteomes" id="UP001301769">
    <property type="component" value="Unassembled WGS sequence"/>
</dbReference>
<reference evidence="3" key="1">
    <citation type="journal article" date="2023" name="Mol. Phylogenet. Evol.">
        <title>Genome-scale phylogeny and comparative genomics of the fungal order Sordariales.</title>
        <authorList>
            <person name="Hensen N."/>
            <person name="Bonometti L."/>
            <person name="Westerberg I."/>
            <person name="Brannstrom I.O."/>
            <person name="Guillou S."/>
            <person name="Cros-Aarteil S."/>
            <person name="Calhoun S."/>
            <person name="Haridas S."/>
            <person name="Kuo A."/>
            <person name="Mondo S."/>
            <person name="Pangilinan J."/>
            <person name="Riley R."/>
            <person name="LaButti K."/>
            <person name="Andreopoulos B."/>
            <person name="Lipzen A."/>
            <person name="Chen C."/>
            <person name="Yan M."/>
            <person name="Daum C."/>
            <person name="Ng V."/>
            <person name="Clum A."/>
            <person name="Steindorff A."/>
            <person name="Ohm R.A."/>
            <person name="Martin F."/>
            <person name="Silar P."/>
            <person name="Natvig D.O."/>
            <person name="Lalanne C."/>
            <person name="Gautier V."/>
            <person name="Ament-Velasquez S.L."/>
            <person name="Kruys A."/>
            <person name="Hutchinson M.I."/>
            <person name="Powell A.J."/>
            <person name="Barry K."/>
            <person name="Miller A.N."/>
            <person name="Grigoriev I.V."/>
            <person name="Debuchy R."/>
            <person name="Gladieux P."/>
            <person name="Hiltunen Thoren M."/>
            <person name="Johannesson H."/>
        </authorList>
    </citation>
    <scope>NUCLEOTIDE SEQUENCE</scope>
    <source>
        <strain evidence="3">PSN293</strain>
    </source>
</reference>
<dbReference type="Gene3D" id="3.30.710.10">
    <property type="entry name" value="Potassium Channel Kv1.1, Chain A"/>
    <property type="match status" value="1"/>
</dbReference>
<dbReference type="EMBL" id="MU858216">
    <property type="protein sequence ID" value="KAK4209099.1"/>
    <property type="molecule type" value="Genomic_DNA"/>
</dbReference>
<dbReference type="SUPFAM" id="SSF54695">
    <property type="entry name" value="POZ domain"/>
    <property type="match status" value="1"/>
</dbReference>
<dbReference type="SMART" id="SM00225">
    <property type="entry name" value="BTB"/>
    <property type="match status" value="1"/>
</dbReference>
<feature type="domain" description="BTB" evidence="2">
    <location>
        <begin position="19"/>
        <end position="86"/>
    </location>
</feature>
<feature type="region of interest" description="Disordered" evidence="1">
    <location>
        <begin position="270"/>
        <end position="298"/>
    </location>
</feature>
<evidence type="ECO:0000256" key="1">
    <source>
        <dbReference type="SAM" id="MobiDB-lite"/>
    </source>
</evidence>